<gene>
    <name evidence="2" type="ORF">CINCED_3A020090</name>
</gene>
<evidence type="ECO:0000313" key="3">
    <source>
        <dbReference type="Proteomes" id="UP000325440"/>
    </source>
</evidence>
<feature type="region of interest" description="Disordered" evidence="1">
    <location>
        <begin position="119"/>
        <end position="145"/>
    </location>
</feature>
<organism evidence="2 3">
    <name type="scientific">Cinara cedri</name>
    <dbReference type="NCBI Taxonomy" id="506608"/>
    <lineage>
        <taxon>Eukaryota</taxon>
        <taxon>Metazoa</taxon>
        <taxon>Ecdysozoa</taxon>
        <taxon>Arthropoda</taxon>
        <taxon>Hexapoda</taxon>
        <taxon>Insecta</taxon>
        <taxon>Pterygota</taxon>
        <taxon>Neoptera</taxon>
        <taxon>Paraneoptera</taxon>
        <taxon>Hemiptera</taxon>
        <taxon>Sternorrhyncha</taxon>
        <taxon>Aphidomorpha</taxon>
        <taxon>Aphidoidea</taxon>
        <taxon>Aphididae</taxon>
        <taxon>Lachninae</taxon>
        <taxon>Cinara</taxon>
    </lineage>
</organism>
<reference evidence="2 3" key="1">
    <citation type="submission" date="2019-08" db="EMBL/GenBank/DDBJ databases">
        <authorList>
            <person name="Alioto T."/>
            <person name="Alioto T."/>
            <person name="Gomez Garrido J."/>
        </authorList>
    </citation>
    <scope>NUCLEOTIDE SEQUENCE [LARGE SCALE GENOMIC DNA]</scope>
</reference>
<name>A0A5E4M2B7_9HEMI</name>
<accession>A0A5E4M2B7</accession>
<keyword evidence="3" id="KW-1185">Reference proteome</keyword>
<evidence type="ECO:0000256" key="1">
    <source>
        <dbReference type="SAM" id="MobiDB-lite"/>
    </source>
</evidence>
<proteinExistence type="predicted"/>
<sequence>MECVVPPTKALIDSSRVTLSYVGVDRLPPNYSRTPSNDVPRLVIASSGRHNRLAPGNSDARMYIIRHRAPGGARIRVMGAWSLFIGLIAAVRTLRAAVCQPVKTWAINCRCRRRGTAGASNFRHPARASPVRGDEASYGTAFGVR</sequence>
<evidence type="ECO:0000313" key="2">
    <source>
        <dbReference type="EMBL" id="VVC25433.1"/>
    </source>
</evidence>
<dbReference type="EMBL" id="CABPRJ010000013">
    <property type="protein sequence ID" value="VVC25433.1"/>
    <property type="molecule type" value="Genomic_DNA"/>
</dbReference>
<protein>
    <submittedName>
        <fullName evidence="2">Uncharacterized protein</fullName>
    </submittedName>
</protein>
<dbReference type="Proteomes" id="UP000325440">
    <property type="component" value="Unassembled WGS sequence"/>
</dbReference>
<dbReference type="AlphaFoldDB" id="A0A5E4M2B7"/>